<dbReference type="InterPro" id="IPR001810">
    <property type="entry name" value="F-box_dom"/>
</dbReference>
<dbReference type="AlphaFoldDB" id="S9W227"/>
<dbReference type="InterPro" id="IPR032675">
    <property type="entry name" value="LRR_dom_sf"/>
</dbReference>
<dbReference type="HOGENOM" id="CLU_472639_0_0_1"/>
<evidence type="ECO:0000313" key="3">
    <source>
        <dbReference type="Proteomes" id="UP000015464"/>
    </source>
</evidence>
<gene>
    <name evidence="2" type="ORF">SPOG_00505</name>
</gene>
<dbReference type="GO" id="GO:1990756">
    <property type="term" value="F:ubiquitin-like ligase-substrate adaptor activity"/>
    <property type="evidence" value="ECO:0007669"/>
    <property type="project" value="EnsemblFungi"/>
</dbReference>
<dbReference type="GO" id="GO:0000723">
    <property type="term" value="P:telomere maintenance"/>
    <property type="evidence" value="ECO:0007669"/>
    <property type="project" value="EnsemblFungi"/>
</dbReference>
<sequence>MNNYQIKHWREKTKQYLLKRKYEDALAYITSCIEQEPKPVIDLFEIRAIVLKEMGLYEKAQADAQRMINLNSRNARGYLRLAQLLQYDGLDSKADHVYMQGLKYVHKLDPFRQKLKEASLQLLKRMQKSKPVQDIFTLLPREILLHIFQYVEFRTIVRCMQVSKNWKNSIKRESSLFHSLDFSEASSRSSKFRDRNVMTLARYSTYAKSNIQEVIGLEKLGILTPTKGLLRCVGSIHTYKTISPLSPPHLMPKMYLIWSPFTELKYFSCATSITFSTVSKVLSACKKLERLELADVVPDLLFDTMDWDKQFDNKHSVLNLRNLQFIRNQVHPLHEKEQEFLASLISCSPKLQQLVVTYQSNLMVTLKDSKPNLKSLQIIDDTKQKTVKDIIYLPSSLENLSILPSSPSMTIASAYLFPVPHRPTSLKSIELTLFIRLTLQEVENTTNFLVSSHDLKSLILRDSLPISSRFMELFTSFPHLEILDLSDNAELNNNHLSHIVACCPKLRVVNFSNCISITGSGFISLLRGLTSLERIEIINCDSVSKDAIDAARSKGIEVVVSNQQNGFLSGTKRIRLI</sequence>
<dbReference type="OMA" id="MRDLWMR"/>
<dbReference type="GO" id="GO:1903464">
    <property type="term" value="P:negative regulation of mitotic cell cycle DNA replication"/>
    <property type="evidence" value="ECO:0007669"/>
    <property type="project" value="EnsemblFungi"/>
</dbReference>
<dbReference type="PANTHER" id="PTHR13318">
    <property type="entry name" value="PARTNER OF PAIRED, ISOFORM B-RELATED"/>
    <property type="match status" value="1"/>
</dbReference>
<dbReference type="SUPFAM" id="SSF48452">
    <property type="entry name" value="TPR-like"/>
    <property type="match status" value="1"/>
</dbReference>
<dbReference type="GO" id="GO:0019005">
    <property type="term" value="C:SCF ubiquitin ligase complex"/>
    <property type="evidence" value="ECO:0007669"/>
    <property type="project" value="TreeGrafter"/>
</dbReference>
<feature type="domain" description="F-box" evidence="1">
    <location>
        <begin position="133"/>
        <end position="180"/>
    </location>
</feature>
<dbReference type="RefSeq" id="XP_013023468.1">
    <property type="nucleotide sequence ID" value="XM_013168014.1"/>
</dbReference>
<dbReference type="GO" id="GO:0007535">
    <property type="term" value="P:donor selection"/>
    <property type="evidence" value="ECO:0007669"/>
    <property type="project" value="EnsemblFungi"/>
</dbReference>
<dbReference type="SUPFAM" id="SSF81383">
    <property type="entry name" value="F-box domain"/>
    <property type="match status" value="1"/>
</dbReference>
<dbReference type="PANTHER" id="PTHR13318:SF190">
    <property type="entry name" value="PARTNER OF PAIRED, ISOFORM B"/>
    <property type="match status" value="1"/>
</dbReference>
<dbReference type="Gene3D" id="3.80.10.10">
    <property type="entry name" value="Ribonuclease Inhibitor"/>
    <property type="match status" value="1"/>
</dbReference>
<dbReference type="InterPro" id="IPR036047">
    <property type="entry name" value="F-box-like_dom_sf"/>
</dbReference>
<proteinExistence type="predicted"/>
<evidence type="ECO:0000259" key="1">
    <source>
        <dbReference type="PROSITE" id="PS50181"/>
    </source>
</evidence>
<dbReference type="SMART" id="SM00256">
    <property type="entry name" value="FBOX"/>
    <property type="match status" value="1"/>
</dbReference>
<dbReference type="CDD" id="cd09917">
    <property type="entry name" value="F-box_SF"/>
    <property type="match status" value="1"/>
</dbReference>
<dbReference type="GO" id="GO:0031146">
    <property type="term" value="P:SCF-dependent proteasomal ubiquitin-dependent protein catabolic process"/>
    <property type="evidence" value="ECO:0007669"/>
    <property type="project" value="EnsemblFungi"/>
</dbReference>
<dbReference type="STRING" id="653667.S9W227"/>
<dbReference type="eggNOG" id="ENOG502S69X">
    <property type="taxonomic scope" value="Eukaryota"/>
</dbReference>
<dbReference type="Gene3D" id="1.25.40.10">
    <property type="entry name" value="Tetratricopeptide repeat domain"/>
    <property type="match status" value="1"/>
</dbReference>
<dbReference type="PROSITE" id="PS50181">
    <property type="entry name" value="FBOX"/>
    <property type="match status" value="1"/>
</dbReference>
<dbReference type="OrthoDB" id="629492at2759"/>
<name>S9W227_SCHCR</name>
<protein>
    <submittedName>
        <fullName evidence="2">F-box protein Pof3</fullName>
    </submittedName>
</protein>
<dbReference type="Pfam" id="PF12937">
    <property type="entry name" value="F-box-like"/>
    <property type="match status" value="1"/>
</dbReference>
<dbReference type="SUPFAM" id="SSF52047">
    <property type="entry name" value="RNI-like"/>
    <property type="match status" value="1"/>
</dbReference>
<dbReference type="Gene3D" id="1.20.1280.50">
    <property type="match status" value="1"/>
</dbReference>
<dbReference type="GeneID" id="25034837"/>
<dbReference type="EMBL" id="KE546990">
    <property type="protein sequence ID" value="EPY52085.1"/>
    <property type="molecule type" value="Genomic_DNA"/>
</dbReference>
<organism evidence="2 3">
    <name type="scientific">Schizosaccharomyces cryophilus (strain OY26 / ATCC MYA-4695 / CBS 11777 / NBRC 106824 / NRRL Y48691)</name>
    <name type="common">Fission yeast</name>
    <dbReference type="NCBI Taxonomy" id="653667"/>
    <lineage>
        <taxon>Eukaryota</taxon>
        <taxon>Fungi</taxon>
        <taxon>Dikarya</taxon>
        <taxon>Ascomycota</taxon>
        <taxon>Taphrinomycotina</taxon>
        <taxon>Schizosaccharomycetes</taxon>
        <taxon>Schizosaccharomycetales</taxon>
        <taxon>Schizosaccharomycetaceae</taxon>
        <taxon>Schizosaccharomyces</taxon>
    </lineage>
</organism>
<keyword evidence="3" id="KW-1185">Reference proteome</keyword>
<dbReference type="InterPro" id="IPR011990">
    <property type="entry name" value="TPR-like_helical_dom_sf"/>
</dbReference>
<evidence type="ECO:0000313" key="2">
    <source>
        <dbReference type="EMBL" id="EPY52085.1"/>
    </source>
</evidence>
<accession>S9W227</accession>
<reference evidence="2 3" key="1">
    <citation type="journal article" date="2011" name="Science">
        <title>Comparative functional genomics of the fission yeasts.</title>
        <authorList>
            <person name="Rhind N."/>
            <person name="Chen Z."/>
            <person name="Yassour M."/>
            <person name="Thompson D.A."/>
            <person name="Haas B.J."/>
            <person name="Habib N."/>
            <person name="Wapinski I."/>
            <person name="Roy S."/>
            <person name="Lin M.F."/>
            <person name="Heiman D.I."/>
            <person name="Young S.K."/>
            <person name="Furuya K."/>
            <person name="Guo Y."/>
            <person name="Pidoux A."/>
            <person name="Chen H.M."/>
            <person name="Robbertse B."/>
            <person name="Goldberg J.M."/>
            <person name="Aoki K."/>
            <person name="Bayne E.H."/>
            <person name="Berlin A.M."/>
            <person name="Desjardins C.A."/>
            <person name="Dobbs E."/>
            <person name="Dukaj L."/>
            <person name="Fan L."/>
            <person name="FitzGerald M.G."/>
            <person name="French C."/>
            <person name="Gujja S."/>
            <person name="Hansen K."/>
            <person name="Keifenheim D."/>
            <person name="Levin J.Z."/>
            <person name="Mosher R.A."/>
            <person name="Mueller C.A."/>
            <person name="Pfiffner J."/>
            <person name="Priest M."/>
            <person name="Russ C."/>
            <person name="Smialowska A."/>
            <person name="Swoboda P."/>
            <person name="Sykes S.M."/>
            <person name="Vaughn M."/>
            <person name="Vengrova S."/>
            <person name="Yoder R."/>
            <person name="Zeng Q."/>
            <person name="Allshire R."/>
            <person name="Baulcombe D."/>
            <person name="Birren B.W."/>
            <person name="Brown W."/>
            <person name="Ekwall K."/>
            <person name="Kellis M."/>
            <person name="Leatherwood J."/>
            <person name="Levin H."/>
            <person name="Margalit H."/>
            <person name="Martienssen R."/>
            <person name="Nieduszynski C.A."/>
            <person name="Spatafora J.W."/>
            <person name="Friedman N."/>
            <person name="Dalgaard J.Z."/>
            <person name="Baumann P."/>
            <person name="Niki H."/>
            <person name="Regev A."/>
            <person name="Nusbaum C."/>
        </authorList>
    </citation>
    <scope>NUCLEOTIDE SEQUENCE [LARGE SCALE GENOMIC DNA]</scope>
    <source>
        <strain evidence="3">OY26 / ATCC MYA-4695 / CBS 11777 / NBRC 106824 / NRRL Y48691</strain>
    </source>
</reference>
<dbReference type="Proteomes" id="UP000015464">
    <property type="component" value="Unassembled WGS sequence"/>
</dbReference>